<evidence type="ECO:0008006" key="4">
    <source>
        <dbReference type="Google" id="ProtNLM"/>
    </source>
</evidence>
<organism evidence="2 3">
    <name type="scientific">Microlunatus phosphovorus (strain ATCC 700054 / DSM 10555 / JCM 9379 / NBRC 101784 / NCIMB 13414 / VKM Ac-1990 / NM-1)</name>
    <dbReference type="NCBI Taxonomy" id="1032480"/>
    <lineage>
        <taxon>Bacteria</taxon>
        <taxon>Bacillati</taxon>
        <taxon>Actinomycetota</taxon>
        <taxon>Actinomycetes</taxon>
        <taxon>Propionibacteriales</taxon>
        <taxon>Propionibacteriaceae</taxon>
        <taxon>Microlunatus</taxon>
    </lineage>
</organism>
<evidence type="ECO:0000313" key="2">
    <source>
        <dbReference type="EMBL" id="BAK34946.1"/>
    </source>
</evidence>
<dbReference type="KEGG" id="mph:MLP_19320"/>
<gene>
    <name evidence="2" type="ordered locus">MLP_19320</name>
</gene>
<keyword evidence="1" id="KW-1133">Transmembrane helix</keyword>
<evidence type="ECO:0000313" key="3">
    <source>
        <dbReference type="Proteomes" id="UP000007947"/>
    </source>
</evidence>
<feature type="transmembrane region" description="Helical" evidence="1">
    <location>
        <begin position="50"/>
        <end position="76"/>
    </location>
</feature>
<feature type="transmembrane region" description="Helical" evidence="1">
    <location>
        <begin position="7"/>
        <end position="30"/>
    </location>
</feature>
<dbReference type="AlphaFoldDB" id="F5XT74"/>
<dbReference type="RefSeq" id="WP_013862820.1">
    <property type="nucleotide sequence ID" value="NC_015635.1"/>
</dbReference>
<dbReference type="Pfam" id="PF11188">
    <property type="entry name" value="DUF2975"/>
    <property type="match status" value="1"/>
</dbReference>
<dbReference type="HOGENOM" id="CLU_101801_1_0_11"/>
<reference evidence="2 3" key="1">
    <citation type="submission" date="2011-05" db="EMBL/GenBank/DDBJ databases">
        <title>Whole genome sequence of Microlunatus phosphovorus NM-1.</title>
        <authorList>
            <person name="Hosoyama A."/>
            <person name="Sasaki K."/>
            <person name="Harada T."/>
            <person name="Igarashi R."/>
            <person name="Kawakoshi A."/>
            <person name="Sasagawa M."/>
            <person name="Fukada J."/>
            <person name="Nakamura S."/>
            <person name="Katano Y."/>
            <person name="Hanada S."/>
            <person name="Kamagata Y."/>
            <person name="Nakamura N."/>
            <person name="Yamazaki S."/>
            <person name="Fujita N."/>
        </authorList>
    </citation>
    <scope>NUCLEOTIDE SEQUENCE [LARGE SCALE GENOMIC DNA]</scope>
    <source>
        <strain evidence="3">ATCC 700054 / DSM 10555 / JCM 9379 / NBRC 101784 / NCIMB 13414 / VKM Ac-1990 / NM-1</strain>
    </source>
</reference>
<protein>
    <recommendedName>
        <fullName evidence="4">DUF2975 domain-containing protein</fullName>
    </recommendedName>
</protein>
<dbReference type="eggNOG" id="ENOG502ZBZP">
    <property type="taxonomic scope" value="Bacteria"/>
</dbReference>
<keyword evidence="1" id="KW-0812">Transmembrane</keyword>
<accession>F5XT74</accession>
<sequence>MNLRPRWLVPVIRVALVLAFAGFTLIQMVGVPGIAWNDLQHHPGWREAVFITPLVIIFIGGMACLQVITVCTWKLLTLVEVDEIFSGASARWVNGIVRAMYVGWALLACLGPYFYLVAEGDDAPGALVIGLVLGLVATAVLGLMLVLRELLRRATTLRAEMDEVI</sequence>
<name>F5XT74_MICPN</name>
<dbReference type="EMBL" id="AP012204">
    <property type="protein sequence ID" value="BAK34946.1"/>
    <property type="molecule type" value="Genomic_DNA"/>
</dbReference>
<proteinExistence type="predicted"/>
<feature type="transmembrane region" description="Helical" evidence="1">
    <location>
        <begin position="96"/>
        <end position="115"/>
    </location>
</feature>
<keyword evidence="1" id="KW-0472">Membrane</keyword>
<dbReference type="STRING" id="1032480.MLP_19320"/>
<dbReference type="InterPro" id="IPR021354">
    <property type="entry name" value="DUF2975"/>
</dbReference>
<keyword evidence="3" id="KW-1185">Reference proteome</keyword>
<feature type="transmembrane region" description="Helical" evidence="1">
    <location>
        <begin position="127"/>
        <end position="147"/>
    </location>
</feature>
<dbReference type="Proteomes" id="UP000007947">
    <property type="component" value="Chromosome"/>
</dbReference>
<evidence type="ECO:0000256" key="1">
    <source>
        <dbReference type="SAM" id="Phobius"/>
    </source>
</evidence>